<accession>I1BU55</accession>
<feature type="region of interest" description="Disordered" evidence="1">
    <location>
        <begin position="1"/>
        <end position="35"/>
    </location>
</feature>
<proteinExistence type="predicted"/>
<dbReference type="EMBL" id="CH476734">
    <property type="protein sequence ID" value="EIE79735.1"/>
    <property type="molecule type" value="Genomic_DNA"/>
</dbReference>
<sequence>MSKNNQDYNLLLSSTNSPEADHILPSAPPSEARPELPTYDNVIAASSSVVPVHALHGKPASGNNNTTSISDADCSLNPNSVTIPMPTTMPMPMPTLAPFPETADYDSLEDDYNEEQELLADHADFQGRPPPPDYSLYKAKFKTSRTGNVSSRDKHINEDGEALLQFLHQHNSPPSLIARFYGYHEETHWITRTRRNSNGEEETEQEPVTHRVEDFCFKIDCSNYISPYCRGVYVLPDPKTGEIKQVRQLCDEYIHSENAMKELKLNKQVDWDFETLTTASRMMDNIFFKIFLFLSFMWVFVLPFIYFYKKRFGHSILKSRWDMSISEANWYQLHAQEIIVMCRNKVISKGKPSKLSVLPPLQIMPQMPIIPSAPSAQHNLTNIHMPQAPSDLA</sequence>
<feature type="region of interest" description="Disordered" evidence="1">
    <location>
        <begin position="56"/>
        <end position="77"/>
    </location>
</feature>
<evidence type="ECO:0000256" key="1">
    <source>
        <dbReference type="SAM" id="MobiDB-lite"/>
    </source>
</evidence>
<feature type="transmembrane region" description="Helical" evidence="2">
    <location>
        <begin position="286"/>
        <end position="308"/>
    </location>
</feature>
<name>I1BU55_RHIO9</name>
<dbReference type="InParanoid" id="I1BU55"/>
<reference evidence="3 4" key="1">
    <citation type="journal article" date="2009" name="PLoS Genet.">
        <title>Genomic analysis of the basal lineage fungus Rhizopus oryzae reveals a whole-genome duplication.</title>
        <authorList>
            <person name="Ma L.-J."/>
            <person name="Ibrahim A.S."/>
            <person name="Skory C."/>
            <person name="Grabherr M.G."/>
            <person name="Burger G."/>
            <person name="Butler M."/>
            <person name="Elias M."/>
            <person name="Idnurm A."/>
            <person name="Lang B.F."/>
            <person name="Sone T."/>
            <person name="Abe A."/>
            <person name="Calvo S.E."/>
            <person name="Corrochano L.M."/>
            <person name="Engels R."/>
            <person name="Fu J."/>
            <person name="Hansberg W."/>
            <person name="Kim J.-M."/>
            <person name="Kodira C.D."/>
            <person name="Koehrsen M.J."/>
            <person name="Liu B."/>
            <person name="Miranda-Saavedra D."/>
            <person name="O'Leary S."/>
            <person name="Ortiz-Castellanos L."/>
            <person name="Poulter R."/>
            <person name="Rodriguez-Romero J."/>
            <person name="Ruiz-Herrera J."/>
            <person name="Shen Y.-Q."/>
            <person name="Zeng Q."/>
            <person name="Galagan J."/>
            <person name="Birren B.W."/>
            <person name="Cuomo C.A."/>
            <person name="Wickes B.L."/>
        </authorList>
    </citation>
    <scope>NUCLEOTIDE SEQUENCE [LARGE SCALE GENOMIC DNA]</scope>
    <source>
        <strain evidence="4">RA 99-880 / ATCC MYA-4621 / FGSC 9543 / NRRL 43880</strain>
    </source>
</reference>
<dbReference type="eggNOG" id="ENOG502S3VS">
    <property type="taxonomic scope" value="Eukaryota"/>
</dbReference>
<evidence type="ECO:0000313" key="4">
    <source>
        <dbReference type="Proteomes" id="UP000009138"/>
    </source>
</evidence>
<dbReference type="OrthoDB" id="203796at2759"/>
<keyword evidence="2" id="KW-0812">Transmembrane</keyword>
<dbReference type="GeneID" id="93611411"/>
<protein>
    <submittedName>
        <fullName evidence="3">Uncharacterized protein</fullName>
    </submittedName>
</protein>
<evidence type="ECO:0000313" key="3">
    <source>
        <dbReference type="EMBL" id="EIE79735.1"/>
    </source>
</evidence>
<evidence type="ECO:0000256" key="2">
    <source>
        <dbReference type="SAM" id="Phobius"/>
    </source>
</evidence>
<dbReference type="OMA" id="HTINIGD"/>
<dbReference type="Proteomes" id="UP000009138">
    <property type="component" value="Unassembled WGS sequence"/>
</dbReference>
<organism evidence="3 4">
    <name type="scientific">Rhizopus delemar (strain RA 99-880 / ATCC MYA-4621 / FGSC 9543 / NRRL 43880)</name>
    <name type="common">Mucormycosis agent</name>
    <name type="synonym">Rhizopus arrhizus var. delemar</name>
    <dbReference type="NCBI Taxonomy" id="246409"/>
    <lineage>
        <taxon>Eukaryota</taxon>
        <taxon>Fungi</taxon>
        <taxon>Fungi incertae sedis</taxon>
        <taxon>Mucoromycota</taxon>
        <taxon>Mucoromycotina</taxon>
        <taxon>Mucoromycetes</taxon>
        <taxon>Mucorales</taxon>
        <taxon>Mucorineae</taxon>
        <taxon>Rhizopodaceae</taxon>
        <taxon>Rhizopus</taxon>
    </lineage>
</organism>
<dbReference type="RefSeq" id="XP_067515131.1">
    <property type="nucleotide sequence ID" value="XM_067659030.1"/>
</dbReference>
<keyword evidence="4" id="KW-1185">Reference proteome</keyword>
<dbReference type="PANTHER" id="PTHR37848">
    <property type="entry name" value="EXPRESSED PROTEIN"/>
    <property type="match status" value="1"/>
</dbReference>
<keyword evidence="2" id="KW-0472">Membrane</keyword>
<dbReference type="PANTHER" id="PTHR37848:SF1">
    <property type="entry name" value="SUN DOMAIN-CONTAINING PROTEIN"/>
    <property type="match status" value="1"/>
</dbReference>
<feature type="compositionally biased region" description="Polar residues" evidence="1">
    <location>
        <begin position="1"/>
        <end position="18"/>
    </location>
</feature>
<dbReference type="VEuPathDB" id="FungiDB:RO3G_04440"/>
<feature type="compositionally biased region" description="Polar residues" evidence="1">
    <location>
        <begin position="61"/>
        <end position="77"/>
    </location>
</feature>
<gene>
    <name evidence="3" type="ORF">RO3G_04440</name>
</gene>
<dbReference type="AlphaFoldDB" id="I1BU55"/>
<keyword evidence="2" id="KW-1133">Transmembrane helix</keyword>